<organism evidence="2 3">
    <name type="scientific">Peronospora belbahrii</name>
    <dbReference type="NCBI Taxonomy" id="622444"/>
    <lineage>
        <taxon>Eukaryota</taxon>
        <taxon>Sar</taxon>
        <taxon>Stramenopiles</taxon>
        <taxon>Oomycota</taxon>
        <taxon>Peronosporomycetes</taxon>
        <taxon>Peronosporales</taxon>
        <taxon>Peronosporaceae</taxon>
        <taxon>Peronospora</taxon>
    </lineage>
</organism>
<accession>A0ABN8CQY0</accession>
<evidence type="ECO:0000256" key="1">
    <source>
        <dbReference type="SAM" id="MobiDB-lite"/>
    </source>
</evidence>
<reference evidence="2 3" key="1">
    <citation type="submission" date="2021-11" db="EMBL/GenBank/DDBJ databases">
        <authorList>
            <person name="Islam A."/>
            <person name="Islam S."/>
            <person name="Flora M.S."/>
            <person name="Rahman M."/>
            <person name="Ziaur R.M."/>
            <person name="Epstein J.H."/>
            <person name="Hassan M."/>
            <person name="Klassen M."/>
            <person name="Woodard K."/>
            <person name="Webb A."/>
            <person name="Webby R.J."/>
            <person name="El Zowalaty M.E."/>
        </authorList>
    </citation>
    <scope>NUCLEOTIDE SEQUENCE [LARGE SCALE GENOMIC DNA]</scope>
    <source>
        <strain evidence="2">Pbs1</strain>
    </source>
</reference>
<feature type="compositionally biased region" description="Basic residues" evidence="1">
    <location>
        <begin position="391"/>
        <end position="404"/>
    </location>
</feature>
<feature type="region of interest" description="Disordered" evidence="1">
    <location>
        <begin position="391"/>
        <end position="442"/>
    </location>
</feature>
<dbReference type="InterPro" id="IPR019340">
    <property type="entry name" value="Histone_AcTrfase_su3"/>
</dbReference>
<feature type="region of interest" description="Disordered" evidence="1">
    <location>
        <begin position="260"/>
        <end position="281"/>
    </location>
</feature>
<evidence type="ECO:0000313" key="2">
    <source>
        <dbReference type="EMBL" id="CAH0515518.1"/>
    </source>
</evidence>
<sequence length="442" mass="50474">MERPSCTRQEITPLHVPWLEHENFNMTKMVCSTTNGLVTSSKNSLIRVVQELKRGRIHVDKQLSRLETQLLSISDYLDGKKSTMFPPHLITYVDNTPMDITIPLTTGVRRHCGTVTDAVVEKFHVMIKKESALLTPAMVEEDLNSDTPCTTTGLWKYLNAYSFFKTITPDDMDKALLLEAHDCNDEFIDSNAFCEDLESCGNEKDGITTGLDFQQLQDNFSLSRFTSHDLDDFFMERLVASLCAVDTHAVVKENDESIFCQPDDEDKHSNDTTETTTDMETSDPLCSINVRSWNSMGLTRVLRNIGLVEGNDQEVVRVGLSSPMDDGVSQEIRSLKRQLQTCVRETNETKRKLRKIMAETKPWLSMEKEEEKATLEQYFIMWQTKKELARKKKQREKKLQRRQALRLGGGGSGKPLADDISSSNDRDLGFVQNWPRPNRCRE</sequence>
<name>A0ABN8CQY0_9STRA</name>
<keyword evidence="3" id="KW-1185">Reference proteome</keyword>
<evidence type="ECO:0000313" key="3">
    <source>
        <dbReference type="Proteomes" id="UP001158986"/>
    </source>
</evidence>
<comment type="caution">
    <text evidence="2">The sequence shown here is derived from an EMBL/GenBank/DDBJ whole genome shotgun (WGS) entry which is preliminary data.</text>
</comment>
<dbReference type="Proteomes" id="UP001158986">
    <property type="component" value="Unassembled WGS sequence"/>
</dbReference>
<dbReference type="Pfam" id="PF10198">
    <property type="entry name" value="Ada3"/>
    <property type="match status" value="1"/>
</dbReference>
<dbReference type="EMBL" id="CAKLCB010000112">
    <property type="protein sequence ID" value="CAH0515518.1"/>
    <property type="molecule type" value="Genomic_DNA"/>
</dbReference>
<gene>
    <name evidence="2" type="ORF">PBS001_LOCUS2227</name>
</gene>
<proteinExistence type="predicted"/>
<protein>
    <submittedName>
        <fullName evidence="2">Uncharacterized protein</fullName>
    </submittedName>
</protein>